<name>A0A5N6GHP6_ASPFL</name>
<gene>
    <name evidence="1" type="ORF">BDV35DRAFT_370074</name>
</gene>
<dbReference type="Proteomes" id="UP000325434">
    <property type="component" value="Unassembled WGS sequence"/>
</dbReference>
<organism evidence="1">
    <name type="scientific">Aspergillus flavus</name>
    <dbReference type="NCBI Taxonomy" id="5059"/>
    <lineage>
        <taxon>Eukaryota</taxon>
        <taxon>Fungi</taxon>
        <taxon>Dikarya</taxon>
        <taxon>Ascomycota</taxon>
        <taxon>Pezizomycotina</taxon>
        <taxon>Eurotiomycetes</taxon>
        <taxon>Eurotiomycetidae</taxon>
        <taxon>Eurotiales</taxon>
        <taxon>Aspergillaceae</taxon>
        <taxon>Aspergillus</taxon>
        <taxon>Aspergillus subgen. Circumdati</taxon>
    </lineage>
</organism>
<sequence length="97" mass="10424">MNLITGLLLSKRGSGALLVVIDKFTNATRLLSDKTIFRGHILSQNSAFNKSGLIGASCRGGMKNQSMDDTGRVIYTWYCGIVAQQGGHSFNIGTETV</sequence>
<protein>
    <submittedName>
        <fullName evidence="1">Uncharacterized protein</fullName>
    </submittedName>
</protein>
<reference evidence="1" key="1">
    <citation type="submission" date="2019-04" db="EMBL/GenBank/DDBJ databases">
        <title>Friends and foes A comparative genomics study of 23 Aspergillus species from section Flavi.</title>
        <authorList>
            <consortium name="DOE Joint Genome Institute"/>
            <person name="Kjaerbolling I."/>
            <person name="Vesth T."/>
            <person name="Frisvad J.C."/>
            <person name="Nybo J.L."/>
            <person name="Theobald S."/>
            <person name="Kildgaard S."/>
            <person name="Isbrandt T."/>
            <person name="Kuo A."/>
            <person name="Sato A."/>
            <person name="Lyhne E.K."/>
            <person name="Kogle M.E."/>
            <person name="Wiebenga A."/>
            <person name="Kun R.S."/>
            <person name="Lubbers R.J."/>
            <person name="Makela M.R."/>
            <person name="Barry K."/>
            <person name="Chovatia M."/>
            <person name="Clum A."/>
            <person name="Daum C."/>
            <person name="Haridas S."/>
            <person name="He G."/>
            <person name="LaButti K."/>
            <person name="Lipzen A."/>
            <person name="Mondo S."/>
            <person name="Riley R."/>
            <person name="Salamov A."/>
            <person name="Simmons B.A."/>
            <person name="Magnuson J.K."/>
            <person name="Henrissat B."/>
            <person name="Mortensen U.H."/>
            <person name="Larsen T.O."/>
            <person name="Devries R.P."/>
            <person name="Grigoriev I.V."/>
            <person name="Machida M."/>
            <person name="Baker S.E."/>
            <person name="Andersen M.R."/>
        </authorList>
    </citation>
    <scope>NUCLEOTIDE SEQUENCE [LARGE SCALE GENOMIC DNA]</scope>
    <source>
        <strain evidence="1">CBS 121.62</strain>
    </source>
</reference>
<evidence type="ECO:0000313" key="1">
    <source>
        <dbReference type="EMBL" id="KAB8241305.1"/>
    </source>
</evidence>
<dbReference type="EMBL" id="ML734695">
    <property type="protein sequence ID" value="KAB8241305.1"/>
    <property type="molecule type" value="Genomic_DNA"/>
</dbReference>
<dbReference type="AlphaFoldDB" id="A0A5N6GHP6"/>
<proteinExistence type="predicted"/>
<accession>A0A5N6GHP6</accession>